<evidence type="ECO:0000256" key="1">
    <source>
        <dbReference type="ARBA" id="ARBA00022723"/>
    </source>
</evidence>
<evidence type="ECO:0000313" key="8">
    <source>
        <dbReference type="EMBL" id="KUJ09017.1"/>
    </source>
</evidence>
<keyword evidence="9" id="KW-1185">Reference proteome</keyword>
<evidence type="ECO:0000256" key="4">
    <source>
        <dbReference type="ARBA" id="ARBA00023125"/>
    </source>
</evidence>
<dbReference type="PANTHER" id="PTHR31944">
    <property type="entry name" value="HEME-RESPONSIVE ZINC FINGER TRANSCRIPTION FACTOR HAP1"/>
    <property type="match status" value="1"/>
</dbReference>
<evidence type="ECO:0000256" key="5">
    <source>
        <dbReference type="ARBA" id="ARBA00023163"/>
    </source>
</evidence>
<keyword evidence="1" id="KW-0479">Metal-binding</keyword>
<dbReference type="GO" id="GO:0006351">
    <property type="term" value="P:DNA-templated transcription"/>
    <property type="evidence" value="ECO:0007669"/>
    <property type="project" value="InterPro"/>
</dbReference>
<protein>
    <submittedName>
        <fullName evidence="8">Putative C6 transcription factor</fullName>
    </submittedName>
</protein>
<reference evidence="8 9" key="1">
    <citation type="submission" date="2015-10" db="EMBL/GenBank/DDBJ databases">
        <title>Full genome of DAOMC 229536 Phialocephala scopiformis, a fungal endophyte of spruce producing the potent anti-insectan compound rugulosin.</title>
        <authorList>
            <consortium name="DOE Joint Genome Institute"/>
            <person name="Walker A.K."/>
            <person name="Frasz S.L."/>
            <person name="Seifert K.A."/>
            <person name="Miller J.D."/>
            <person name="Mondo S.J."/>
            <person name="Labutti K."/>
            <person name="Lipzen A."/>
            <person name="Dockter R."/>
            <person name="Kennedy M."/>
            <person name="Grigoriev I.V."/>
            <person name="Spatafora J.W."/>
        </authorList>
    </citation>
    <scope>NUCLEOTIDE SEQUENCE [LARGE SCALE GENOMIC DNA]</scope>
    <source>
        <strain evidence="8 9">CBS 120377</strain>
    </source>
</reference>
<evidence type="ECO:0000256" key="6">
    <source>
        <dbReference type="ARBA" id="ARBA00023242"/>
    </source>
</evidence>
<dbReference type="GO" id="GO:0000978">
    <property type="term" value="F:RNA polymerase II cis-regulatory region sequence-specific DNA binding"/>
    <property type="evidence" value="ECO:0007669"/>
    <property type="project" value="TreeGrafter"/>
</dbReference>
<dbReference type="Pfam" id="PF04082">
    <property type="entry name" value="Fungal_trans"/>
    <property type="match status" value="1"/>
</dbReference>
<dbReference type="EMBL" id="KQ947433">
    <property type="protein sequence ID" value="KUJ09017.1"/>
    <property type="molecule type" value="Genomic_DNA"/>
</dbReference>
<name>A0A132BBJ2_MOLSC</name>
<dbReference type="GO" id="GO:0008270">
    <property type="term" value="F:zinc ion binding"/>
    <property type="evidence" value="ECO:0007669"/>
    <property type="project" value="InterPro"/>
</dbReference>
<proteinExistence type="predicted"/>
<dbReference type="InParanoid" id="A0A132BBJ2"/>
<evidence type="ECO:0000256" key="2">
    <source>
        <dbReference type="ARBA" id="ARBA00022833"/>
    </source>
</evidence>
<sequence>MNYVPQVGKISVLCHLASLANSTQSSEVLAVIQAHEANAMKHGCATLARCKEIGNTMKAQDLAAAQALRSLTDIMPAREVFDKLVQAYLRTFRTVLGILHVPSFCQEYNTFWCDPESASKEFVNTLLLVMCIGSTFSSKESGVSRELILQCMHIVSTWLSSPGSRLVGSLDRLRIQCLFFLACQARSVKFNILEGNLLKTAMQLGLHIDAEKHSFRPMSASDVESRRRLWATVLELELQSSMDCGTLLSIDGDDYDCASSLNIDDASLQTKHSVSPKPMDQLTQSSIQILLMRTMPTRLRIARFINSFRSGDSFEQALSLSANLLAELKTCTSLIEAYRMSSSPPTTFQTKLFDLLVYRLLLGLHHPFAVKAMSNPMYYYSRKLCRETAMSLLSPSLHSGDDDFHQLRLQRAGPFRNVYRQCALYMCRELMNPMEVDTPFSADPGGRFIQEEARKAACKYIELARLRIEAGDKSIKCYVLVSGLLAWADATQAGQPVEPEISAALKRSLETCRTLLSSHIRTVSELHDMQLTLTTSIDEQFDWSQWDSSVGQNATDLSPQSWINFSELGL</sequence>
<dbReference type="AlphaFoldDB" id="A0A132BBJ2"/>
<organism evidence="8 9">
    <name type="scientific">Mollisia scopiformis</name>
    <name type="common">Conifer needle endophyte fungus</name>
    <name type="synonym">Phialocephala scopiformis</name>
    <dbReference type="NCBI Taxonomy" id="149040"/>
    <lineage>
        <taxon>Eukaryota</taxon>
        <taxon>Fungi</taxon>
        <taxon>Dikarya</taxon>
        <taxon>Ascomycota</taxon>
        <taxon>Pezizomycotina</taxon>
        <taxon>Leotiomycetes</taxon>
        <taxon>Helotiales</taxon>
        <taxon>Mollisiaceae</taxon>
        <taxon>Mollisia</taxon>
    </lineage>
</organism>
<keyword evidence="5" id="KW-0804">Transcription</keyword>
<keyword evidence="4" id="KW-0238">DNA-binding</keyword>
<dbReference type="PANTHER" id="PTHR31944:SF129">
    <property type="entry name" value="ASPYRIDONES CLUSTER REGULATOR APDR-RELATED"/>
    <property type="match status" value="1"/>
</dbReference>
<dbReference type="KEGG" id="psco:LY89DRAFT_690570"/>
<dbReference type="CDD" id="cd12148">
    <property type="entry name" value="fungal_TF_MHR"/>
    <property type="match status" value="1"/>
</dbReference>
<dbReference type="OrthoDB" id="4337792at2759"/>
<dbReference type="GO" id="GO:0001228">
    <property type="term" value="F:DNA-binding transcription activator activity, RNA polymerase II-specific"/>
    <property type="evidence" value="ECO:0007669"/>
    <property type="project" value="TreeGrafter"/>
</dbReference>
<evidence type="ECO:0000259" key="7">
    <source>
        <dbReference type="Pfam" id="PF04082"/>
    </source>
</evidence>
<gene>
    <name evidence="8" type="ORF">LY89DRAFT_690570</name>
</gene>
<dbReference type="RefSeq" id="XP_018063372.1">
    <property type="nucleotide sequence ID" value="XM_018216123.1"/>
</dbReference>
<evidence type="ECO:0000256" key="3">
    <source>
        <dbReference type="ARBA" id="ARBA00023015"/>
    </source>
</evidence>
<keyword evidence="3" id="KW-0805">Transcription regulation</keyword>
<keyword evidence="6" id="KW-0539">Nucleus</keyword>
<dbReference type="InterPro" id="IPR007219">
    <property type="entry name" value="XnlR_reg_dom"/>
</dbReference>
<keyword evidence="2" id="KW-0862">Zinc</keyword>
<feature type="domain" description="Xylanolytic transcriptional activator regulatory" evidence="7">
    <location>
        <begin position="86"/>
        <end position="272"/>
    </location>
</feature>
<evidence type="ECO:0000313" key="9">
    <source>
        <dbReference type="Proteomes" id="UP000070700"/>
    </source>
</evidence>
<dbReference type="InterPro" id="IPR051430">
    <property type="entry name" value="Fungal_TF_Env_Response"/>
</dbReference>
<dbReference type="GO" id="GO:0005634">
    <property type="term" value="C:nucleus"/>
    <property type="evidence" value="ECO:0007669"/>
    <property type="project" value="TreeGrafter"/>
</dbReference>
<accession>A0A132BBJ2</accession>
<dbReference type="GeneID" id="28825849"/>
<dbReference type="Proteomes" id="UP000070700">
    <property type="component" value="Unassembled WGS sequence"/>
</dbReference>